<accession>A0A502L0U9</accession>
<evidence type="ECO:0000313" key="2">
    <source>
        <dbReference type="EMBL" id="TPH16085.1"/>
    </source>
</evidence>
<dbReference type="AlphaFoldDB" id="A0A502L0U9"/>
<feature type="domain" description="Transcription factor zinc-finger" evidence="1">
    <location>
        <begin position="44"/>
        <end position="80"/>
    </location>
</feature>
<protein>
    <recommendedName>
        <fullName evidence="1">Transcription factor zinc-finger domain-containing protein</fullName>
    </recommendedName>
</protein>
<dbReference type="EMBL" id="SAWY01000016">
    <property type="protein sequence ID" value="TPH16085.1"/>
    <property type="molecule type" value="Genomic_DNA"/>
</dbReference>
<comment type="caution">
    <text evidence="2">The sequence shown here is derived from an EMBL/GenBank/DDBJ whole genome shotgun (WGS) entry which is preliminary data.</text>
</comment>
<dbReference type="RefSeq" id="WP_140602773.1">
    <property type="nucleotide sequence ID" value="NZ_SAWY01000016.1"/>
</dbReference>
<organism evidence="2 3">
    <name type="scientific">Litorilituus lipolyticus</name>
    <dbReference type="NCBI Taxonomy" id="2491017"/>
    <lineage>
        <taxon>Bacteria</taxon>
        <taxon>Pseudomonadati</taxon>
        <taxon>Pseudomonadota</taxon>
        <taxon>Gammaproteobacteria</taxon>
        <taxon>Alteromonadales</taxon>
        <taxon>Colwelliaceae</taxon>
        <taxon>Litorilituus</taxon>
    </lineage>
</organism>
<gene>
    <name evidence="2" type="ORF">EPA86_07270</name>
</gene>
<dbReference type="OrthoDB" id="9814037at2"/>
<dbReference type="Proteomes" id="UP000315303">
    <property type="component" value="Unassembled WGS sequence"/>
</dbReference>
<dbReference type="InterPro" id="IPR027392">
    <property type="entry name" value="TF_Znf"/>
</dbReference>
<dbReference type="Pfam" id="PF13453">
    <property type="entry name" value="Zn_ribbon_TFIIB"/>
    <property type="match status" value="1"/>
</dbReference>
<reference evidence="2 3" key="1">
    <citation type="submission" date="2019-01" db="EMBL/GenBank/DDBJ databases">
        <title>Litorilituus lipolytica sp. nov., isolated from intertidal sand of the Yellow Sea in China.</title>
        <authorList>
            <person name="Liu A."/>
        </authorList>
    </citation>
    <scope>NUCLEOTIDE SEQUENCE [LARGE SCALE GENOMIC DNA]</scope>
    <source>
        <strain evidence="2 3">RZ04</strain>
    </source>
</reference>
<name>A0A502L0U9_9GAMM</name>
<proteinExistence type="predicted"/>
<evidence type="ECO:0000259" key="1">
    <source>
        <dbReference type="Pfam" id="PF13453"/>
    </source>
</evidence>
<sequence>MSWFNSKNLCSHCNITKTNQKFENAITCPQCESNILLAREGIRMCPVDQTEMTKENHKGIILDRCSKCNGVWLDRDELSSMQELAIEDSDFATGMVIGMAIG</sequence>
<keyword evidence="3" id="KW-1185">Reference proteome</keyword>
<evidence type="ECO:0000313" key="3">
    <source>
        <dbReference type="Proteomes" id="UP000315303"/>
    </source>
</evidence>